<dbReference type="OrthoDB" id="271937at2759"/>
<dbReference type="OMA" id="WFALQRK"/>
<evidence type="ECO:0000256" key="4">
    <source>
        <dbReference type="ARBA" id="ARBA00023235"/>
    </source>
</evidence>
<feature type="domain" description="Pus10 N-terminal eukaryotes" evidence="8">
    <location>
        <begin position="61"/>
        <end position="240"/>
    </location>
</feature>
<dbReference type="Pfam" id="PF21237">
    <property type="entry name" value="Pus10_N_euk"/>
    <property type="match status" value="1"/>
</dbReference>
<dbReference type="GO" id="GO:0160148">
    <property type="term" value="F:tRNA pseudouridine(55) synthase activity"/>
    <property type="evidence" value="ECO:0007669"/>
    <property type="project" value="UniProtKB-EC"/>
</dbReference>
<dbReference type="InterPro" id="IPR039894">
    <property type="entry name" value="Pus10-like"/>
</dbReference>
<dbReference type="GO" id="GO:0031119">
    <property type="term" value="P:tRNA pseudouridine synthesis"/>
    <property type="evidence" value="ECO:0007669"/>
    <property type="project" value="TreeGrafter"/>
</dbReference>
<dbReference type="KEGG" id="clec:106667395"/>
<accession>A0A8I6TEW5</accession>
<reference evidence="10" key="1">
    <citation type="submission" date="2022-01" db="UniProtKB">
        <authorList>
            <consortium name="EnsemblMetazoa"/>
        </authorList>
    </citation>
    <scope>IDENTIFICATION</scope>
</reference>
<evidence type="ECO:0000256" key="5">
    <source>
        <dbReference type="ARBA" id="ARBA00075270"/>
    </source>
</evidence>
<keyword evidence="4" id="KW-0413">Isomerase</keyword>
<dbReference type="CTD" id="150962"/>
<dbReference type="SUPFAM" id="SSF55120">
    <property type="entry name" value="Pseudouridine synthase"/>
    <property type="match status" value="1"/>
</dbReference>
<keyword evidence="11" id="KW-1185">Reference proteome</keyword>
<dbReference type="InterPro" id="IPR048741">
    <property type="entry name" value="Pus10-like_C"/>
</dbReference>
<dbReference type="Gene3D" id="3.30.70.2510">
    <property type="match status" value="1"/>
</dbReference>
<evidence type="ECO:0000313" key="10">
    <source>
        <dbReference type="EnsemblMetazoa" id="XP_014250796.1"/>
    </source>
</evidence>
<dbReference type="AlphaFoldDB" id="A0A8I6TEW5"/>
<evidence type="ECO:0000259" key="8">
    <source>
        <dbReference type="Pfam" id="PF21237"/>
    </source>
</evidence>
<keyword evidence="3" id="KW-0819">tRNA processing</keyword>
<dbReference type="NCBIfam" id="TIGR01213">
    <property type="entry name" value="pseudo_Pus10arc"/>
    <property type="match status" value="1"/>
</dbReference>
<dbReference type="EnsemblMetazoa" id="XM_014395310.2">
    <property type="protein sequence ID" value="XP_014250796.1"/>
    <property type="gene ID" value="LOC106667395"/>
</dbReference>
<feature type="domain" description="Pus10-like C-terminal" evidence="9">
    <location>
        <begin position="248"/>
        <end position="482"/>
    </location>
</feature>
<dbReference type="FunFam" id="3.30.70.3190:FF:000001">
    <property type="entry name" value="tRNA pseudouridine synthase Pus10"/>
    <property type="match status" value="1"/>
</dbReference>
<evidence type="ECO:0000313" key="11">
    <source>
        <dbReference type="Proteomes" id="UP000494040"/>
    </source>
</evidence>
<evidence type="ECO:0000256" key="7">
    <source>
        <dbReference type="ARBA" id="ARBA00083669"/>
    </source>
</evidence>
<evidence type="ECO:0000256" key="2">
    <source>
        <dbReference type="ARBA" id="ARBA00012787"/>
    </source>
</evidence>
<name>A0A8I6TEW5_CIMLE</name>
<dbReference type="GeneID" id="106667395"/>
<evidence type="ECO:0000259" key="9">
    <source>
        <dbReference type="Pfam" id="PF21238"/>
    </source>
</evidence>
<dbReference type="InterPro" id="IPR048742">
    <property type="entry name" value="Pus10_N_euk"/>
</dbReference>
<protein>
    <recommendedName>
        <fullName evidence="2">tRNA pseudouridine(55) synthase</fullName>
        <ecNumber evidence="2">5.4.99.25</ecNumber>
    </recommendedName>
    <alternativeName>
        <fullName evidence="7">tRNA pseudouridine 55 synthase</fullName>
    </alternativeName>
    <alternativeName>
        <fullName evidence="5">tRNA pseudouridylate synthase</fullName>
    </alternativeName>
    <alternativeName>
        <fullName evidence="6">tRNA-uridine isomerase</fullName>
    </alternativeName>
</protein>
<comment type="similarity">
    <text evidence="1">Belongs to the pseudouridine synthase Pus10 family.</text>
</comment>
<evidence type="ECO:0000256" key="1">
    <source>
        <dbReference type="ARBA" id="ARBA00009652"/>
    </source>
</evidence>
<dbReference type="EC" id="5.4.99.25" evidence="2"/>
<evidence type="ECO:0000256" key="6">
    <source>
        <dbReference type="ARBA" id="ARBA00079393"/>
    </source>
</evidence>
<dbReference type="Gene3D" id="3.30.70.3190">
    <property type="match status" value="1"/>
</dbReference>
<dbReference type="Proteomes" id="UP000494040">
    <property type="component" value="Unassembled WGS sequence"/>
</dbReference>
<dbReference type="InterPro" id="IPR020103">
    <property type="entry name" value="PsdUridine_synth_cat_dom_sf"/>
</dbReference>
<evidence type="ECO:0000256" key="3">
    <source>
        <dbReference type="ARBA" id="ARBA00022694"/>
    </source>
</evidence>
<sequence length="497" mass="57300">MEEVYVHLKKNGCCDKCCLRLLGETDPSSFRDCEAALKKRGVSVRDEDEENGVKHRKCNPCVACLGLLHPPYSETIFNKVLEEANKVDFDSDTFYLALTTPVTYFLRSLALWVDLKDAFPDFVGKAFPLGVVTIGIKDVWKFCYLERLQCALKKKYTLMSDLRITFCISYVDEAKECECLFKMFPETFSKTKNKKYLGSIENFSRKCTENVLKEVDDQLLKDNYKIPPDIPDNSVEFRELLVLHNSIFIAGRYNKWSRVLPQTPWILGGERKMESSVQELICDPILELTKAQEYKFASSGREDVDVRNIGRGRPFYVELCNPKRTTFSFKEMRSLENAINENSTEKIFVRDLQIINKHSVSSVKLGEEKKTKQYCALCIRPDGKPVDNLEKLETLKDVEIQQSTPLRVLHRRPVAVRLKIIHWMKVTRLEDEPNKFILRLNTQAGTYIKEFIHGDFGRTKPSLGELLGNIDLDILALDVEEISLDWPPQIDYTSEPT</sequence>
<dbReference type="Pfam" id="PF21238">
    <property type="entry name" value="Pus10_C"/>
    <property type="match status" value="1"/>
</dbReference>
<dbReference type="PANTHER" id="PTHR21568:SF0">
    <property type="entry name" value="TRNA PSEUDOURIDINE SYNTHASE PUS10"/>
    <property type="match status" value="1"/>
</dbReference>
<dbReference type="PANTHER" id="PTHR21568">
    <property type="entry name" value="TRNA PSEUDOURIDINE SYNTHASE PUS10"/>
    <property type="match status" value="1"/>
</dbReference>
<dbReference type="RefSeq" id="XP_014250796.1">
    <property type="nucleotide sequence ID" value="XM_014395310.2"/>
</dbReference>
<dbReference type="GO" id="GO:0003723">
    <property type="term" value="F:RNA binding"/>
    <property type="evidence" value="ECO:0007669"/>
    <property type="project" value="InterPro"/>
</dbReference>
<dbReference type="FunFam" id="3.30.70.2510:FF:000001">
    <property type="entry name" value="tRNA pseudouridine synthase Pus10"/>
    <property type="match status" value="1"/>
</dbReference>
<proteinExistence type="inferred from homology"/>
<organism evidence="10 11">
    <name type="scientific">Cimex lectularius</name>
    <name type="common">Bed bug</name>
    <name type="synonym">Acanthia lectularia</name>
    <dbReference type="NCBI Taxonomy" id="79782"/>
    <lineage>
        <taxon>Eukaryota</taxon>
        <taxon>Metazoa</taxon>
        <taxon>Ecdysozoa</taxon>
        <taxon>Arthropoda</taxon>
        <taxon>Hexapoda</taxon>
        <taxon>Insecta</taxon>
        <taxon>Pterygota</taxon>
        <taxon>Neoptera</taxon>
        <taxon>Paraneoptera</taxon>
        <taxon>Hemiptera</taxon>
        <taxon>Heteroptera</taxon>
        <taxon>Panheteroptera</taxon>
        <taxon>Cimicomorpha</taxon>
        <taxon>Cimicidae</taxon>
        <taxon>Cimex</taxon>
    </lineage>
</organism>